<proteinExistence type="predicted"/>
<dbReference type="Proteomes" id="UP000321570">
    <property type="component" value="Unassembled WGS sequence"/>
</dbReference>
<reference evidence="1 2" key="1">
    <citation type="submission" date="2019-07" db="EMBL/GenBank/DDBJ databases">
        <authorList>
            <person name="Jastrzebski P J."/>
            <person name="Paukszto L."/>
            <person name="Jastrzebski P J."/>
        </authorList>
    </citation>
    <scope>NUCLEOTIDE SEQUENCE [LARGE SCALE GENOMIC DNA]</scope>
    <source>
        <strain evidence="1 2">WMS-il1</strain>
    </source>
</reference>
<dbReference type="EMBL" id="CABIJS010000166">
    <property type="protein sequence ID" value="VUZ45225.1"/>
    <property type="molecule type" value="Genomic_DNA"/>
</dbReference>
<evidence type="ECO:0000313" key="1">
    <source>
        <dbReference type="EMBL" id="VUZ45225.1"/>
    </source>
</evidence>
<gene>
    <name evidence="1" type="ORF">WMSIL1_LOCUS5302</name>
</gene>
<evidence type="ECO:0000313" key="2">
    <source>
        <dbReference type="Proteomes" id="UP000321570"/>
    </source>
</evidence>
<protein>
    <submittedName>
        <fullName evidence="1">Uncharacterized protein</fullName>
    </submittedName>
</protein>
<name>A0A564YD76_HYMDI</name>
<keyword evidence="2" id="KW-1185">Reference proteome</keyword>
<sequence>MFKKLNSEQLQIAIDKNATCTTRELSKTFNASRHMTINREIKRLKGWKTSPARFVKNELATACGLLCFTVLS</sequence>
<organism evidence="1 2">
    <name type="scientific">Hymenolepis diminuta</name>
    <name type="common">Rat tapeworm</name>
    <dbReference type="NCBI Taxonomy" id="6216"/>
    <lineage>
        <taxon>Eukaryota</taxon>
        <taxon>Metazoa</taxon>
        <taxon>Spiralia</taxon>
        <taxon>Lophotrochozoa</taxon>
        <taxon>Platyhelminthes</taxon>
        <taxon>Cestoda</taxon>
        <taxon>Eucestoda</taxon>
        <taxon>Cyclophyllidea</taxon>
        <taxon>Hymenolepididae</taxon>
        <taxon>Hymenolepis</taxon>
    </lineage>
</organism>
<accession>A0A564YD76</accession>
<dbReference type="AlphaFoldDB" id="A0A564YD76"/>